<reference evidence="3 4" key="1">
    <citation type="submission" date="2018-09" db="EMBL/GenBank/DDBJ databases">
        <title>Marinorhizobium profundi gen. nov., sp. nov., isolated from a deep-sea sediment sample from the New Britain Trench and proposal of Marinorhizobiaceae fam. nov. in the order Rhizobiales of the class Alphaproteobacteria.</title>
        <authorList>
            <person name="Cao J."/>
        </authorList>
    </citation>
    <scope>NUCLEOTIDE SEQUENCE [LARGE SCALE GENOMIC DNA]</scope>
    <source>
        <strain evidence="3 4">WS11</strain>
    </source>
</reference>
<evidence type="ECO:0000313" key="3">
    <source>
        <dbReference type="EMBL" id="AZN71295.1"/>
    </source>
</evidence>
<evidence type="ECO:0008006" key="5">
    <source>
        <dbReference type="Google" id="ProtNLM"/>
    </source>
</evidence>
<evidence type="ECO:0000256" key="1">
    <source>
        <dbReference type="SAM" id="MobiDB-lite"/>
    </source>
</evidence>
<sequence length="118" mass="11847">MNRALPILLAALVGLAACGDDPSQTGNATAPGVEDNDTSREAGEAMDAIGNAARETGEAARSAAEDAAEAVGPAIDRAGEAARDFLNSAEDTVNDATRSAACQTARAAEDEEGIRANC</sequence>
<dbReference type="OrthoDB" id="7909111at2"/>
<feature type="chain" id="PRO_5018632008" description="YtxH domain-containing protein" evidence="2">
    <location>
        <begin position="20"/>
        <end position="118"/>
    </location>
</feature>
<dbReference type="PROSITE" id="PS51257">
    <property type="entry name" value="PROKAR_LIPOPROTEIN"/>
    <property type="match status" value="1"/>
</dbReference>
<name>A0A3Q8XNE3_9HYPH</name>
<keyword evidence="2" id="KW-0732">Signal</keyword>
<dbReference type="AlphaFoldDB" id="A0A3Q8XNE3"/>
<feature type="region of interest" description="Disordered" evidence="1">
    <location>
        <begin position="20"/>
        <end position="43"/>
    </location>
</feature>
<gene>
    <name evidence="3" type="ORF">D5400_08455</name>
</gene>
<protein>
    <recommendedName>
        <fullName evidence="5">YtxH domain-containing protein</fullName>
    </recommendedName>
</protein>
<dbReference type="EMBL" id="CP032509">
    <property type="protein sequence ID" value="AZN71295.1"/>
    <property type="molecule type" value="Genomic_DNA"/>
</dbReference>
<accession>A0A3Q8XNE3</accession>
<dbReference type="Proteomes" id="UP000268192">
    <property type="component" value="Chromosome"/>
</dbReference>
<evidence type="ECO:0000256" key="2">
    <source>
        <dbReference type="SAM" id="SignalP"/>
    </source>
</evidence>
<organism evidence="3 4">
    <name type="scientific">Georhizobium profundi</name>
    <dbReference type="NCBI Taxonomy" id="2341112"/>
    <lineage>
        <taxon>Bacteria</taxon>
        <taxon>Pseudomonadati</taxon>
        <taxon>Pseudomonadota</taxon>
        <taxon>Alphaproteobacteria</taxon>
        <taxon>Hyphomicrobiales</taxon>
        <taxon>Rhizobiaceae</taxon>
        <taxon>Georhizobium</taxon>
    </lineage>
</organism>
<proteinExistence type="predicted"/>
<dbReference type="RefSeq" id="WP_126009482.1">
    <property type="nucleotide sequence ID" value="NZ_CP032509.1"/>
</dbReference>
<keyword evidence="4" id="KW-1185">Reference proteome</keyword>
<dbReference type="KEGG" id="abaw:D5400_08455"/>
<evidence type="ECO:0000313" key="4">
    <source>
        <dbReference type="Proteomes" id="UP000268192"/>
    </source>
</evidence>
<feature type="signal peptide" evidence="2">
    <location>
        <begin position="1"/>
        <end position="19"/>
    </location>
</feature>